<evidence type="ECO:0000313" key="1">
    <source>
        <dbReference type="EMBL" id="KAK9029607.1"/>
    </source>
</evidence>
<dbReference type="PANTHER" id="PTHR35121:SF4">
    <property type="entry name" value="SWIM-TYPE DOMAIN-CONTAINING PROTEIN"/>
    <property type="match status" value="1"/>
</dbReference>
<accession>A0ABR2SWH8</accession>
<keyword evidence="2" id="KW-1185">Reference proteome</keyword>
<organism evidence="1 2">
    <name type="scientific">Hibiscus sabdariffa</name>
    <name type="common">roselle</name>
    <dbReference type="NCBI Taxonomy" id="183260"/>
    <lineage>
        <taxon>Eukaryota</taxon>
        <taxon>Viridiplantae</taxon>
        <taxon>Streptophyta</taxon>
        <taxon>Embryophyta</taxon>
        <taxon>Tracheophyta</taxon>
        <taxon>Spermatophyta</taxon>
        <taxon>Magnoliopsida</taxon>
        <taxon>eudicotyledons</taxon>
        <taxon>Gunneridae</taxon>
        <taxon>Pentapetalae</taxon>
        <taxon>rosids</taxon>
        <taxon>malvids</taxon>
        <taxon>Malvales</taxon>
        <taxon>Malvaceae</taxon>
        <taxon>Malvoideae</taxon>
        <taxon>Hibiscus</taxon>
    </lineage>
</organism>
<name>A0ABR2SWH8_9ROSI</name>
<comment type="caution">
    <text evidence="1">The sequence shown here is derived from an EMBL/GenBank/DDBJ whole genome shotgun (WGS) entry which is preliminary data.</text>
</comment>
<dbReference type="EMBL" id="JBBPBN010000011">
    <property type="protein sequence ID" value="KAK9029607.1"/>
    <property type="molecule type" value="Genomic_DNA"/>
</dbReference>
<reference evidence="1 2" key="1">
    <citation type="journal article" date="2024" name="G3 (Bethesda)">
        <title>Genome assembly of Hibiscus sabdariffa L. provides insights into metabolisms of medicinal natural products.</title>
        <authorList>
            <person name="Kim T."/>
        </authorList>
    </citation>
    <scope>NUCLEOTIDE SEQUENCE [LARGE SCALE GENOMIC DNA]</scope>
    <source>
        <strain evidence="1">TK-2024</strain>
        <tissue evidence="1">Old leaves</tissue>
    </source>
</reference>
<protein>
    <submittedName>
        <fullName evidence="1">Uncharacterized protein</fullName>
    </submittedName>
</protein>
<sequence length="115" mass="12689">MATGAAEMMFRCVFDGSIAMQDSLIERRPYHRNCECALHKLKGGCSSTCNSRTTRLSFPKKKTWGDCCLCLPASKLSSQSPLLLLLLLPNGSFTRSIEISVNSALVAYEREAEHS</sequence>
<dbReference type="Proteomes" id="UP001396334">
    <property type="component" value="Unassembled WGS sequence"/>
</dbReference>
<proteinExistence type="predicted"/>
<gene>
    <name evidence="1" type="ORF">V6N11_026717</name>
</gene>
<dbReference type="PANTHER" id="PTHR35121">
    <property type="entry name" value="HOMEODOMAIN PROTEIN 8, PUTATIVE-RELATED"/>
    <property type="match status" value="1"/>
</dbReference>
<evidence type="ECO:0000313" key="2">
    <source>
        <dbReference type="Proteomes" id="UP001396334"/>
    </source>
</evidence>